<dbReference type="Gene3D" id="2.40.128.20">
    <property type="match status" value="1"/>
</dbReference>
<dbReference type="InterPro" id="IPR012674">
    <property type="entry name" value="Calycin"/>
</dbReference>
<dbReference type="Proteomes" id="UP001378592">
    <property type="component" value="Unassembled WGS sequence"/>
</dbReference>
<protein>
    <recommendedName>
        <fullName evidence="4">Accessory gland protein</fullName>
    </recommendedName>
</protein>
<evidence type="ECO:0000313" key="2">
    <source>
        <dbReference type="EMBL" id="KAK7867974.1"/>
    </source>
</evidence>
<dbReference type="SUPFAM" id="SSF50814">
    <property type="entry name" value="Lipocalins"/>
    <property type="match status" value="1"/>
</dbReference>
<comment type="caution">
    <text evidence="2">The sequence shown here is derived from an EMBL/GenBank/DDBJ whole genome shotgun (WGS) entry which is preliminary data.</text>
</comment>
<proteinExistence type="predicted"/>
<reference evidence="2 3" key="1">
    <citation type="submission" date="2024-03" db="EMBL/GenBank/DDBJ databases">
        <title>The genome assembly and annotation of the cricket Gryllus longicercus Weissman &amp; Gray.</title>
        <authorList>
            <person name="Szrajer S."/>
            <person name="Gray D."/>
            <person name="Ylla G."/>
        </authorList>
    </citation>
    <scope>NUCLEOTIDE SEQUENCE [LARGE SCALE GENOMIC DNA]</scope>
    <source>
        <strain evidence="2">DAG 2021-001</strain>
        <tissue evidence="2">Whole body minus gut</tissue>
    </source>
</reference>
<evidence type="ECO:0000256" key="1">
    <source>
        <dbReference type="SAM" id="SignalP"/>
    </source>
</evidence>
<keyword evidence="1" id="KW-0732">Signal</keyword>
<organism evidence="2 3">
    <name type="scientific">Gryllus longicercus</name>
    <dbReference type="NCBI Taxonomy" id="2509291"/>
    <lineage>
        <taxon>Eukaryota</taxon>
        <taxon>Metazoa</taxon>
        <taxon>Ecdysozoa</taxon>
        <taxon>Arthropoda</taxon>
        <taxon>Hexapoda</taxon>
        <taxon>Insecta</taxon>
        <taxon>Pterygota</taxon>
        <taxon>Neoptera</taxon>
        <taxon>Polyneoptera</taxon>
        <taxon>Orthoptera</taxon>
        <taxon>Ensifera</taxon>
        <taxon>Gryllidea</taxon>
        <taxon>Grylloidea</taxon>
        <taxon>Gryllidae</taxon>
        <taxon>Gryllinae</taxon>
        <taxon>Gryllus</taxon>
    </lineage>
</organism>
<dbReference type="AlphaFoldDB" id="A0AAN9Z9W4"/>
<accession>A0AAN9Z9W4</accession>
<keyword evidence="3" id="KW-1185">Reference proteome</keyword>
<evidence type="ECO:0008006" key="4">
    <source>
        <dbReference type="Google" id="ProtNLM"/>
    </source>
</evidence>
<dbReference type="EMBL" id="JAZDUA010000103">
    <property type="protein sequence ID" value="KAK7867974.1"/>
    <property type="molecule type" value="Genomic_DNA"/>
</dbReference>
<feature type="chain" id="PRO_5042880798" description="Accessory gland protein" evidence="1">
    <location>
        <begin position="20"/>
        <end position="204"/>
    </location>
</feature>
<feature type="signal peptide" evidence="1">
    <location>
        <begin position="1"/>
        <end position="19"/>
    </location>
</feature>
<sequence>MARLSALVLLAALLVAVAANRSSFRGKCPINLGKTPFDPRKMAGEWFIQAGTPLFGEQLSRCARFTVRPRLEGHELFYDIQYNALSPRDGQPYALESKSQAYNPHRGALSLGVWRRAGTAEYSEPFGQSVVATDYKTFAVFLACRPVYDASTRTFQRALAAQVWGRSASMDDDARRALADLLSSYDVAREDIKMADQDNCSYAY</sequence>
<name>A0AAN9Z9W4_9ORTH</name>
<gene>
    <name evidence="2" type="ORF">R5R35_014758</name>
</gene>
<evidence type="ECO:0000313" key="3">
    <source>
        <dbReference type="Proteomes" id="UP001378592"/>
    </source>
</evidence>